<dbReference type="EMBL" id="CM039439">
    <property type="protein sequence ID" value="KAI4296755.1"/>
    <property type="molecule type" value="Genomic_DNA"/>
</dbReference>
<accession>A0ACB9KHP9</accession>
<name>A0ACB9KHP9_BAUVA</name>
<organism evidence="1 2">
    <name type="scientific">Bauhinia variegata</name>
    <name type="common">Purple orchid tree</name>
    <name type="synonym">Phanera variegata</name>
    <dbReference type="NCBI Taxonomy" id="167791"/>
    <lineage>
        <taxon>Eukaryota</taxon>
        <taxon>Viridiplantae</taxon>
        <taxon>Streptophyta</taxon>
        <taxon>Embryophyta</taxon>
        <taxon>Tracheophyta</taxon>
        <taxon>Spermatophyta</taxon>
        <taxon>Magnoliopsida</taxon>
        <taxon>eudicotyledons</taxon>
        <taxon>Gunneridae</taxon>
        <taxon>Pentapetalae</taxon>
        <taxon>rosids</taxon>
        <taxon>fabids</taxon>
        <taxon>Fabales</taxon>
        <taxon>Fabaceae</taxon>
        <taxon>Cercidoideae</taxon>
        <taxon>Cercideae</taxon>
        <taxon>Bauhiniinae</taxon>
        <taxon>Bauhinia</taxon>
    </lineage>
</organism>
<evidence type="ECO:0000313" key="1">
    <source>
        <dbReference type="EMBL" id="KAI4296755.1"/>
    </source>
</evidence>
<comment type="caution">
    <text evidence="1">The sequence shown here is derived from an EMBL/GenBank/DDBJ whole genome shotgun (WGS) entry which is preliminary data.</text>
</comment>
<evidence type="ECO:0000313" key="2">
    <source>
        <dbReference type="Proteomes" id="UP000828941"/>
    </source>
</evidence>
<reference evidence="1 2" key="1">
    <citation type="journal article" date="2022" name="DNA Res.">
        <title>Chromosomal-level genome assembly of the orchid tree Bauhinia variegata (Leguminosae; Cercidoideae) supports the allotetraploid origin hypothesis of Bauhinia.</title>
        <authorList>
            <person name="Zhong Y."/>
            <person name="Chen Y."/>
            <person name="Zheng D."/>
            <person name="Pang J."/>
            <person name="Liu Y."/>
            <person name="Luo S."/>
            <person name="Meng S."/>
            <person name="Qian L."/>
            <person name="Wei D."/>
            <person name="Dai S."/>
            <person name="Zhou R."/>
        </authorList>
    </citation>
    <scope>NUCLEOTIDE SEQUENCE [LARGE SCALE GENOMIC DNA]</scope>
    <source>
        <strain evidence="1">BV-YZ2020</strain>
    </source>
</reference>
<keyword evidence="2" id="KW-1185">Reference proteome</keyword>
<proteinExistence type="predicted"/>
<protein>
    <submittedName>
        <fullName evidence="1">Uncharacterized protein</fullName>
    </submittedName>
</protein>
<gene>
    <name evidence="1" type="ORF">L6164_036683</name>
</gene>
<dbReference type="Proteomes" id="UP000828941">
    <property type="component" value="Chromosome 14"/>
</dbReference>
<sequence length="319" mass="36054">MGGTGSATTATGIAARIQASRRRRYGGSINLEFRCSEQPESSSSDVEFDFLDEGEVHLAKSSSSDECSQDVMTFEEDEEERDDNGNAEENRSFWDNQHQLLQSTLCRSSSVESRIRNLTKEALKEIQTSETACGCGKQIIAACCRKCLMREVSTRLQNAGYNSAVCKTKWRSSPDLPSGEHNFVDVIDSSSSKKGNVRVIIELNFRGEFEMARANEDYNRLVRRLPEVFVGKAERLTNLIKILCMAGKKCMKEKRMHMGPWRKHRYMQAKWLGPCERNTSTTCLSMGYSEKMPRPKPRASMLTVDLLEKLPNLHVVEVV</sequence>